<dbReference type="GeneTree" id="ENSGT00940000159331"/>
<name>A0A3P8QYC7_ASTCA</name>
<organism evidence="1 2">
    <name type="scientific">Astatotilapia calliptera</name>
    <name type="common">Eastern happy</name>
    <name type="synonym">Chromis callipterus</name>
    <dbReference type="NCBI Taxonomy" id="8154"/>
    <lineage>
        <taxon>Eukaryota</taxon>
        <taxon>Metazoa</taxon>
        <taxon>Chordata</taxon>
        <taxon>Craniata</taxon>
        <taxon>Vertebrata</taxon>
        <taxon>Euteleostomi</taxon>
        <taxon>Actinopterygii</taxon>
        <taxon>Neopterygii</taxon>
        <taxon>Teleostei</taxon>
        <taxon>Neoteleostei</taxon>
        <taxon>Acanthomorphata</taxon>
        <taxon>Ovalentaria</taxon>
        <taxon>Cichlomorphae</taxon>
        <taxon>Cichliformes</taxon>
        <taxon>Cichlidae</taxon>
        <taxon>African cichlids</taxon>
        <taxon>Pseudocrenilabrinae</taxon>
        <taxon>Haplochromini</taxon>
        <taxon>Astatotilapia</taxon>
    </lineage>
</organism>
<keyword evidence="2" id="KW-1185">Reference proteome</keyword>
<proteinExistence type="predicted"/>
<dbReference type="OMA" id="WHEGSER"/>
<dbReference type="Ensembl" id="ENSACLT00000034678.2">
    <property type="protein sequence ID" value="ENSACLP00000033872.2"/>
    <property type="gene ID" value="ENSACLG00000022940.2"/>
</dbReference>
<dbReference type="GO" id="GO:0003829">
    <property type="term" value="F:beta-1,3-galactosyl-O-glycosyl-glycoprotein beta-1,6-N-acetylglucosaminyltransferase activity"/>
    <property type="evidence" value="ECO:0007669"/>
    <property type="project" value="TreeGrafter"/>
</dbReference>
<evidence type="ECO:0000313" key="1">
    <source>
        <dbReference type="Ensembl" id="ENSACLP00000033872.2"/>
    </source>
</evidence>
<reference evidence="2" key="2">
    <citation type="submission" date="2023-03" db="EMBL/GenBank/DDBJ databases">
        <authorList>
            <consortium name="Wellcome Sanger Institute Data Sharing"/>
        </authorList>
    </citation>
    <scope>NUCLEOTIDE SEQUENCE [LARGE SCALE GENOMIC DNA]</scope>
</reference>
<evidence type="ECO:0000313" key="2">
    <source>
        <dbReference type="Proteomes" id="UP000265100"/>
    </source>
</evidence>
<dbReference type="PANTHER" id="PTHR19297:SF96">
    <property type="entry name" value="BETA-1,3-GALACTOSYL-O-GLYCOSYL-GLYCOPROTEIN BETA-1,6-N-ACETYLGLUCOSAMINYLTRANSFERASE"/>
    <property type="match status" value="1"/>
</dbReference>
<dbReference type="STRING" id="8154.ENSACLP00000033872"/>
<reference evidence="1 2" key="1">
    <citation type="submission" date="2018-05" db="EMBL/GenBank/DDBJ databases">
        <authorList>
            <person name="Datahose"/>
        </authorList>
    </citation>
    <scope>NUCLEOTIDE SEQUENCE</scope>
</reference>
<reference evidence="1" key="4">
    <citation type="submission" date="2025-09" db="UniProtKB">
        <authorList>
            <consortium name="Ensembl"/>
        </authorList>
    </citation>
    <scope>IDENTIFICATION</scope>
</reference>
<dbReference type="AlphaFoldDB" id="A0A3P8QYC7"/>
<accession>A0A3P8QYC7</accession>
<reference evidence="1" key="3">
    <citation type="submission" date="2025-08" db="UniProtKB">
        <authorList>
            <consortium name="Ensembl"/>
        </authorList>
    </citation>
    <scope>IDENTIFICATION</scope>
</reference>
<dbReference type="Proteomes" id="UP000265100">
    <property type="component" value="Chromosome 12"/>
</dbReference>
<sequence>MHSLKDNYKYERGEVGQHFLWATIQRMPGVPGSSWPNSKFDITDMNAIVRLVKSQWHEGSERSLQAVYPECKGHHVRSICVYGAGDLQWLIEQHHLFLPISLMQTEIPLLSTAWRNI</sequence>
<dbReference type="PANTHER" id="PTHR19297">
    <property type="entry name" value="GLYCOSYLTRANSFERASE 14 FAMILY MEMBER"/>
    <property type="match status" value="1"/>
</dbReference>
<protein>
    <submittedName>
        <fullName evidence="1">Uncharacterized protein</fullName>
    </submittedName>
</protein>